<dbReference type="InterPro" id="IPR000421">
    <property type="entry name" value="FA58C"/>
</dbReference>
<keyword evidence="2 3" id="KW-0326">Glycosidase</keyword>
<evidence type="ECO:0000256" key="2">
    <source>
        <dbReference type="ARBA" id="ARBA00023295"/>
    </source>
</evidence>
<evidence type="ECO:0000313" key="8">
    <source>
        <dbReference type="Proteomes" id="UP001055868"/>
    </source>
</evidence>
<dbReference type="SUPFAM" id="SSF55545">
    <property type="entry name" value="beta-N-acetylhexosaminidase-like domain"/>
    <property type="match status" value="1"/>
</dbReference>
<evidence type="ECO:0000256" key="1">
    <source>
        <dbReference type="ARBA" id="ARBA00022801"/>
    </source>
</evidence>
<dbReference type="PROSITE" id="PS51318">
    <property type="entry name" value="TAT"/>
    <property type="match status" value="1"/>
</dbReference>
<evidence type="ECO:0000256" key="4">
    <source>
        <dbReference type="SAM" id="MobiDB-lite"/>
    </source>
</evidence>
<dbReference type="PROSITE" id="PS52009">
    <property type="entry name" value="GH84"/>
    <property type="match status" value="1"/>
</dbReference>
<dbReference type="InterPro" id="IPR015882">
    <property type="entry name" value="HEX_bac_N"/>
</dbReference>
<protein>
    <submittedName>
        <fullName evidence="7">Beta-N-acetylglucosaminidase domain-containing protein</fullName>
    </submittedName>
</protein>
<proteinExistence type="inferred from homology"/>
<feature type="active site" description="Proton donor" evidence="3">
    <location>
        <position position="342"/>
    </location>
</feature>
<dbReference type="PANTHER" id="PTHR13170">
    <property type="entry name" value="O-GLCNACASE"/>
    <property type="match status" value="1"/>
</dbReference>
<dbReference type="Pfam" id="PF07555">
    <property type="entry name" value="NAGidase"/>
    <property type="match status" value="1"/>
</dbReference>
<feature type="domain" description="GH84" evidence="6">
    <location>
        <begin position="227"/>
        <end position="501"/>
    </location>
</feature>
<reference evidence="7" key="1">
    <citation type="submission" date="2022-05" db="EMBL/GenBank/DDBJ databases">
        <title>Genomic analysis of Brachybacterium sp. CBA3104.</title>
        <authorList>
            <person name="Roh S.W."/>
            <person name="Kim Y.B."/>
            <person name="Kim Y."/>
        </authorList>
    </citation>
    <scope>NUCLEOTIDE SEQUENCE</scope>
    <source>
        <strain evidence="7">CBA3104</strain>
    </source>
</reference>
<dbReference type="RefSeq" id="WP_249477762.1">
    <property type="nucleotide sequence ID" value="NZ_CP097218.1"/>
</dbReference>
<feature type="region of interest" description="Disordered" evidence="4">
    <location>
        <begin position="1"/>
        <end position="35"/>
    </location>
</feature>
<dbReference type="InterPro" id="IPR008979">
    <property type="entry name" value="Galactose-bd-like_sf"/>
</dbReference>
<dbReference type="InterPro" id="IPR011496">
    <property type="entry name" value="O-GlcNAcase_cat"/>
</dbReference>
<name>A0ABY4N262_9MICO</name>
<dbReference type="Gene3D" id="3.30.379.10">
    <property type="entry name" value="Chitobiase/beta-hexosaminidase domain 2-like"/>
    <property type="match status" value="1"/>
</dbReference>
<organism evidence="7 8">
    <name type="scientific">Brachybacterium kimchii</name>
    <dbReference type="NCBI Taxonomy" id="2942909"/>
    <lineage>
        <taxon>Bacteria</taxon>
        <taxon>Bacillati</taxon>
        <taxon>Actinomycetota</taxon>
        <taxon>Actinomycetes</taxon>
        <taxon>Micrococcales</taxon>
        <taxon>Dermabacteraceae</taxon>
        <taxon>Brachybacterium</taxon>
    </lineage>
</organism>
<dbReference type="Gene3D" id="3.20.20.80">
    <property type="entry name" value="Glycosidases"/>
    <property type="match status" value="1"/>
</dbReference>
<evidence type="ECO:0000256" key="3">
    <source>
        <dbReference type="PROSITE-ProRule" id="PRU01353"/>
    </source>
</evidence>
<dbReference type="Pfam" id="PF02838">
    <property type="entry name" value="Glyco_hydro_20b"/>
    <property type="match status" value="1"/>
</dbReference>
<evidence type="ECO:0000313" key="7">
    <source>
        <dbReference type="EMBL" id="UQN28634.1"/>
    </source>
</evidence>
<dbReference type="SUPFAM" id="SSF49785">
    <property type="entry name" value="Galactose-binding domain-like"/>
    <property type="match status" value="1"/>
</dbReference>
<gene>
    <name evidence="7" type="ORF">M4486_13485</name>
</gene>
<dbReference type="Gene3D" id="2.60.120.260">
    <property type="entry name" value="Galactose-binding domain-like"/>
    <property type="match status" value="1"/>
</dbReference>
<evidence type="ECO:0000259" key="5">
    <source>
        <dbReference type="PROSITE" id="PS50022"/>
    </source>
</evidence>
<sequence>MTPDQRPTSSPRPTDSTGPASTPRATGPRSDLTRRRALGLAAAAGGGVVAASAAAPALAAGTAAGGGTPGPATPAKELPPVHPVPQKVTVFDGNVSLAGKVSVIVGKDTDDSALAALREVLEDAGASISLITATSEKTTAQGTRIHLGTSEDNPTLAPNLEALGAKGADDLEAEGYVLAAGRSKSALVVLAGRDAAGSFYAVQTLRLLLAGTSRLRQVEVRDWPLMQIRGSIEGFYGIPWSHQARLDHFPFYGRRKLNTYIYTPKDDLLLRSKWRDLYEGEALEDMAELVETATKNHVHFTYALSPGNDITYGSDADFAATVKKFDQVRDLGVTSFYIALDDIPTELGEEDAAQFDSLAAAQAHYLNRLQDEYVKANDLEPLQTVPTEYWGSGPSDYKTAFGTGIDPDIRVQWTGEGVFSPQVTVDSASKAEESYHSEHLYVWDNFPVNDGRRDRIFLNPLEGRADTLHEHFDGFTSNPMIEPYASLPALANYADYCWNPPAYEAEDSFADALDELAGDDRQVRRALDVFVDLNVNWPYRDGSPKAPALAADVEAYRKAYEAGTQGGRADLRTRLNRITELPRALEAMASQGFVDDTKSWMTAASQWAQGIKEQDRMLTALEEGGLKKASRAAASAKANFRAATAATVPDQGDDGVYEEDQITPSVGDGVFEVFIAWAWAQLRDVLPDDPSLPFVGLPATASTTLDQYQDHAPALMVDGDESTMFWSSRAPKKGDTITLELTNPSDLRFVQLKMAKSDETAGDQVYAGVVEASADQETWTKIGTLAGDPVFTKELAQPVRAGWVRVTVTGKNPGGKWVQVREFAVSDEVPSGG</sequence>
<dbReference type="SUPFAM" id="SSF51445">
    <property type="entry name" value="(Trans)glycosidases"/>
    <property type="match status" value="1"/>
</dbReference>
<accession>A0ABY4N262</accession>
<dbReference type="InterPro" id="IPR029018">
    <property type="entry name" value="Hex-like_dom2"/>
</dbReference>
<keyword evidence="8" id="KW-1185">Reference proteome</keyword>
<comment type="similarity">
    <text evidence="3">Belongs to the glycosyl hydrolase 84 family.</text>
</comment>
<dbReference type="InterPro" id="IPR051822">
    <property type="entry name" value="Glycosyl_Hydrolase_84"/>
</dbReference>
<evidence type="ECO:0000259" key="6">
    <source>
        <dbReference type="PROSITE" id="PS52009"/>
    </source>
</evidence>
<dbReference type="Pfam" id="PF00754">
    <property type="entry name" value="F5_F8_type_C"/>
    <property type="match status" value="1"/>
</dbReference>
<dbReference type="PROSITE" id="PS50022">
    <property type="entry name" value="FA58C_3"/>
    <property type="match status" value="1"/>
</dbReference>
<dbReference type="Proteomes" id="UP001055868">
    <property type="component" value="Chromosome"/>
</dbReference>
<dbReference type="PANTHER" id="PTHR13170:SF16">
    <property type="entry name" value="PROTEIN O-GLCNACASE"/>
    <property type="match status" value="1"/>
</dbReference>
<keyword evidence="1 3" id="KW-0378">Hydrolase</keyword>
<dbReference type="EMBL" id="CP097218">
    <property type="protein sequence ID" value="UQN28634.1"/>
    <property type="molecule type" value="Genomic_DNA"/>
</dbReference>
<dbReference type="InterPro" id="IPR006311">
    <property type="entry name" value="TAT_signal"/>
</dbReference>
<dbReference type="InterPro" id="IPR017853">
    <property type="entry name" value="GH"/>
</dbReference>
<feature type="domain" description="F5/8 type C" evidence="5">
    <location>
        <begin position="687"/>
        <end position="825"/>
    </location>
</feature>
<feature type="compositionally biased region" description="Polar residues" evidence="4">
    <location>
        <begin position="1"/>
        <end position="24"/>
    </location>
</feature>